<evidence type="ECO:0000313" key="2">
    <source>
        <dbReference type="EMBL" id="CAI3986044.1"/>
    </source>
</evidence>
<dbReference type="EMBL" id="CAMXCT010001040">
    <property type="protein sequence ID" value="CAI3986044.1"/>
    <property type="molecule type" value="Genomic_DNA"/>
</dbReference>
<accession>A0A9P1FQQ1</accession>
<organism evidence="2">
    <name type="scientific">Cladocopium goreaui</name>
    <dbReference type="NCBI Taxonomy" id="2562237"/>
    <lineage>
        <taxon>Eukaryota</taxon>
        <taxon>Sar</taxon>
        <taxon>Alveolata</taxon>
        <taxon>Dinophyceae</taxon>
        <taxon>Suessiales</taxon>
        <taxon>Symbiodiniaceae</taxon>
        <taxon>Cladocopium</taxon>
    </lineage>
</organism>
<keyword evidence="1" id="KW-0812">Transmembrane</keyword>
<feature type="transmembrane region" description="Helical" evidence="1">
    <location>
        <begin position="36"/>
        <end position="58"/>
    </location>
</feature>
<keyword evidence="1" id="KW-0472">Membrane</keyword>
<dbReference type="EMBL" id="CAMXCT020001040">
    <property type="protein sequence ID" value="CAL1139419.1"/>
    <property type="molecule type" value="Genomic_DNA"/>
</dbReference>
<sequence length="136" mass="15519">MPVLKGRGPIVRLALAGWRKASSSSRPPGQSGVPSLLAAPLLGGVLIGTCVIVADFFIRRRSPYEVFLKKKDEEWMERLQKLKEHYAEEKQDPPPGTALFHFVRVNRNAYLLPTGLPKWKVRELEAIEGWRWETER</sequence>
<evidence type="ECO:0000256" key="1">
    <source>
        <dbReference type="SAM" id="Phobius"/>
    </source>
</evidence>
<dbReference type="EMBL" id="CAMXCT030001040">
    <property type="protein sequence ID" value="CAL4773356.1"/>
    <property type="molecule type" value="Genomic_DNA"/>
</dbReference>
<name>A0A9P1FQQ1_9DINO</name>
<keyword evidence="4" id="KW-1185">Reference proteome</keyword>
<evidence type="ECO:0000313" key="4">
    <source>
        <dbReference type="Proteomes" id="UP001152797"/>
    </source>
</evidence>
<dbReference type="Proteomes" id="UP001152797">
    <property type="component" value="Unassembled WGS sequence"/>
</dbReference>
<reference evidence="3 4" key="2">
    <citation type="submission" date="2024-05" db="EMBL/GenBank/DDBJ databases">
        <authorList>
            <person name="Chen Y."/>
            <person name="Shah S."/>
            <person name="Dougan E. K."/>
            <person name="Thang M."/>
            <person name="Chan C."/>
        </authorList>
    </citation>
    <scope>NUCLEOTIDE SEQUENCE [LARGE SCALE GENOMIC DNA]</scope>
</reference>
<keyword evidence="1" id="KW-1133">Transmembrane helix</keyword>
<dbReference type="OrthoDB" id="10461307at2759"/>
<evidence type="ECO:0000313" key="3">
    <source>
        <dbReference type="EMBL" id="CAL4773356.1"/>
    </source>
</evidence>
<gene>
    <name evidence="2" type="ORF">C1SCF055_LOCUS13427</name>
</gene>
<comment type="caution">
    <text evidence="2">The sequence shown here is derived from an EMBL/GenBank/DDBJ whole genome shotgun (WGS) entry which is preliminary data.</text>
</comment>
<protein>
    <submittedName>
        <fullName evidence="2">Uncharacterized protein</fullName>
    </submittedName>
</protein>
<dbReference type="AlphaFoldDB" id="A0A9P1FQQ1"/>
<reference evidence="2" key="1">
    <citation type="submission" date="2022-10" db="EMBL/GenBank/DDBJ databases">
        <authorList>
            <person name="Chen Y."/>
            <person name="Dougan E. K."/>
            <person name="Chan C."/>
            <person name="Rhodes N."/>
            <person name="Thang M."/>
        </authorList>
    </citation>
    <scope>NUCLEOTIDE SEQUENCE</scope>
</reference>
<proteinExistence type="predicted"/>